<feature type="coiled-coil region" evidence="1">
    <location>
        <begin position="62"/>
        <end position="96"/>
    </location>
</feature>
<protein>
    <submittedName>
        <fullName evidence="3">Uncharacterized protein</fullName>
    </submittedName>
</protein>
<organism evidence="3 4">
    <name type="scientific">Microcystis aeruginosa SPC777</name>
    <dbReference type="NCBI Taxonomy" id="482300"/>
    <lineage>
        <taxon>Bacteria</taxon>
        <taxon>Bacillati</taxon>
        <taxon>Cyanobacteriota</taxon>
        <taxon>Cyanophyceae</taxon>
        <taxon>Oscillatoriophycideae</taxon>
        <taxon>Chroococcales</taxon>
        <taxon>Microcystaceae</taxon>
        <taxon>Microcystis</taxon>
    </lineage>
</organism>
<dbReference type="AlphaFoldDB" id="S3J220"/>
<keyword evidence="2" id="KW-0812">Transmembrane</keyword>
<evidence type="ECO:0000313" key="3">
    <source>
        <dbReference type="EMBL" id="EPF19943.1"/>
    </source>
</evidence>
<feature type="transmembrane region" description="Helical" evidence="2">
    <location>
        <begin position="100"/>
        <end position="122"/>
    </location>
</feature>
<dbReference type="Proteomes" id="UP000014617">
    <property type="component" value="Unassembled WGS sequence"/>
</dbReference>
<accession>S3J220</accession>
<comment type="caution">
    <text evidence="3">The sequence shown here is derived from an EMBL/GenBank/DDBJ whole genome shotgun (WGS) entry which is preliminary data.</text>
</comment>
<keyword evidence="2" id="KW-0472">Membrane</keyword>
<evidence type="ECO:0000256" key="1">
    <source>
        <dbReference type="SAM" id="Coils"/>
    </source>
</evidence>
<evidence type="ECO:0000313" key="4">
    <source>
        <dbReference type="Proteomes" id="UP000014617"/>
    </source>
</evidence>
<gene>
    <name evidence="3" type="ORF">MAESPC_03450</name>
</gene>
<keyword evidence="1" id="KW-0175">Coiled coil</keyword>
<dbReference type="RefSeq" id="WP_016516324.1">
    <property type="nucleotide sequence ID" value="NZ_ASZQ01000240.1"/>
</dbReference>
<name>S3J220_MICAE</name>
<reference evidence="3 4" key="1">
    <citation type="journal article" date="2013" name="Genome Announc.">
        <title>Draft Genome Sequence of the Brazilian Toxic Bloom-Forming Cyanobacterium Microcystis aeruginosa Strain SPC777.</title>
        <authorList>
            <person name="Fiore M.F."/>
            <person name="Alvarenga D.O."/>
            <person name="Varani A.M."/>
            <person name="Hoff-Risseti C."/>
            <person name="Crespim E."/>
            <person name="Ramos R.T."/>
            <person name="Silva A."/>
            <person name="Schaker P.D."/>
            <person name="Heck K."/>
            <person name="Rigonato J."/>
            <person name="Schneider M.P."/>
        </authorList>
    </citation>
    <scope>NUCLEOTIDE SEQUENCE [LARGE SCALE GENOMIC DNA]</scope>
    <source>
        <strain evidence="4">SPC 777</strain>
    </source>
</reference>
<dbReference type="EMBL" id="ASZQ01000240">
    <property type="protein sequence ID" value="EPF19943.1"/>
    <property type="molecule type" value="Genomic_DNA"/>
</dbReference>
<evidence type="ECO:0000256" key="2">
    <source>
        <dbReference type="SAM" id="Phobius"/>
    </source>
</evidence>
<sequence length="153" mass="17418">MKTIQNSIARMIANREQIWQQYDRADSNRKDLSKRFAKYYSNTSKVTTISPLTSQQLAPAEIEACLDKLEETDRKINQEQSNIESHKNEIESLKIKARNLIIGLIIGLSVGGSFLLFTLFIFTNNNSSDDSNSSQLYQLNTQKNVLKLSKQGE</sequence>
<keyword evidence="2" id="KW-1133">Transmembrane helix</keyword>
<proteinExistence type="predicted"/>
<dbReference type="PATRIC" id="fig|482300.6.peg.3842"/>